<dbReference type="Gene3D" id="2.60.260.20">
    <property type="entry name" value="Urease metallochaperone UreE, N-terminal domain"/>
    <property type="match status" value="2"/>
</dbReference>
<dbReference type="InterPro" id="IPR001305">
    <property type="entry name" value="HSP_DnaJ_Cys-rich_dom"/>
</dbReference>
<gene>
    <name evidence="11" type="ORF">BN980_GECA05s05488g</name>
</gene>
<evidence type="ECO:0000313" key="12">
    <source>
        <dbReference type="Proteomes" id="UP000242525"/>
    </source>
</evidence>
<dbReference type="FunFam" id="2.10.230.10:FF:000001">
    <property type="entry name" value="DnaJ subfamily A member 2"/>
    <property type="match status" value="1"/>
</dbReference>
<dbReference type="InterPro" id="IPR044713">
    <property type="entry name" value="DNJA1/2-like"/>
</dbReference>
<feature type="chain" id="PRO_5005325703" evidence="8">
    <location>
        <begin position="24"/>
        <end position="368"/>
    </location>
</feature>
<evidence type="ECO:0000256" key="1">
    <source>
        <dbReference type="ARBA" id="ARBA00022723"/>
    </source>
</evidence>
<dbReference type="InterPro" id="IPR001623">
    <property type="entry name" value="DnaJ_domain"/>
</dbReference>
<dbReference type="PROSITE" id="PS51188">
    <property type="entry name" value="ZF_CR"/>
    <property type="match status" value="1"/>
</dbReference>
<evidence type="ECO:0000256" key="5">
    <source>
        <dbReference type="ARBA" id="ARBA00023186"/>
    </source>
</evidence>
<dbReference type="OrthoDB" id="550424at2759"/>
<dbReference type="InterPro" id="IPR002939">
    <property type="entry name" value="DnaJ_C"/>
</dbReference>
<dbReference type="PANTHER" id="PTHR43888">
    <property type="entry name" value="DNAJ-LIKE-2, ISOFORM A-RELATED"/>
    <property type="match status" value="1"/>
</dbReference>
<keyword evidence="1 6" id="KW-0479">Metal-binding</keyword>
<comment type="caution">
    <text evidence="11">The sequence shown here is derived from an EMBL/GenBank/DDBJ whole genome shotgun (WGS) entry which is preliminary data.</text>
</comment>
<dbReference type="SUPFAM" id="SSF46565">
    <property type="entry name" value="Chaperone J-domain"/>
    <property type="match status" value="1"/>
</dbReference>
<evidence type="ECO:0000256" key="8">
    <source>
        <dbReference type="SAM" id="SignalP"/>
    </source>
</evidence>
<keyword evidence="3 6" id="KW-0863">Zinc-finger</keyword>
<keyword evidence="5" id="KW-0143">Chaperone</keyword>
<evidence type="ECO:0000256" key="3">
    <source>
        <dbReference type="ARBA" id="ARBA00022771"/>
    </source>
</evidence>
<dbReference type="GO" id="GO:0030544">
    <property type="term" value="F:Hsp70 protein binding"/>
    <property type="evidence" value="ECO:0007669"/>
    <property type="project" value="InterPro"/>
</dbReference>
<dbReference type="InterPro" id="IPR036869">
    <property type="entry name" value="J_dom_sf"/>
</dbReference>
<evidence type="ECO:0000256" key="6">
    <source>
        <dbReference type="PROSITE-ProRule" id="PRU00546"/>
    </source>
</evidence>
<dbReference type="CDD" id="cd06257">
    <property type="entry name" value="DnaJ"/>
    <property type="match status" value="1"/>
</dbReference>
<feature type="region of interest" description="Disordered" evidence="7">
    <location>
        <begin position="88"/>
        <end position="108"/>
    </location>
</feature>
<proteinExistence type="predicted"/>
<dbReference type="InterPro" id="IPR008971">
    <property type="entry name" value="HSP40/DnaJ_pept-bd"/>
</dbReference>
<evidence type="ECO:0000259" key="10">
    <source>
        <dbReference type="PROSITE" id="PS51188"/>
    </source>
</evidence>
<accession>A0A0J9X8X1</accession>
<dbReference type="SUPFAM" id="SSF49493">
    <property type="entry name" value="HSP40/DnaJ peptide-binding domain"/>
    <property type="match status" value="2"/>
</dbReference>
<dbReference type="CDD" id="cd10719">
    <property type="entry name" value="DnaJ_zf"/>
    <property type="match status" value="1"/>
</dbReference>
<dbReference type="GO" id="GO:0006457">
    <property type="term" value="P:protein folding"/>
    <property type="evidence" value="ECO:0007669"/>
    <property type="project" value="InterPro"/>
</dbReference>
<dbReference type="SMART" id="SM00271">
    <property type="entry name" value="DnaJ"/>
    <property type="match status" value="1"/>
</dbReference>
<dbReference type="SUPFAM" id="SSF57938">
    <property type="entry name" value="DnaJ/Hsp40 cysteine-rich domain"/>
    <property type="match status" value="1"/>
</dbReference>
<protein>
    <submittedName>
        <fullName evidence="11">Similar to Saccharomyces cerevisiae YMR214W SCJ1 One of several homologs of bacterial chaperone DnaJ</fullName>
    </submittedName>
</protein>
<dbReference type="GO" id="GO:0051082">
    <property type="term" value="F:unfolded protein binding"/>
    <property type="evidence" value="ECO:0007669"/>
    <property type="project" value="InterPro"/>
</dbReference>
<dbReference type="Gene3D" id="2.10.230.10">
    <property type="entry name" value="Heat shock protein DnaJ, cysteine-rich domain"/>
    <property type="match status" value="1"/>
</dbReference>
<dbReference type="PROSITE" id="PS00636">
    <property type="entry name" value="DNAJ_1"/>
    <property type="match status" value="1"/>
</dbReference>
<dbReference type="AlphaFoldDB" id="A0A0J9X8X1"/>
<feature type="zinc finger region" description="CR-type" evidence="6">
    <location>
        <begin position="145"/>
        <end position="227"/>
    </location>
</feature>
<keyword evidence="2" id="KW-0677">Repeat</keyword>
<keyword evidence="12" id="KW-1185">Reference proteome</keyword>
<feature type="signal peptide" evidence="8">
    <location>
        <begin position="1"/>
        <end position="23"/>
    </location>
</feature>
<dbReference type="Pfam" id="PF00684">
    <property type="entry name" value="DnaJ_CXXCXGXG"/>
    <property type="match status" value="1"/>
</dbReference>
<feature type="domain" description="CR-type" evidence="10">
    <location>
        <begin position="145"/>
        <end position="227"/>
    </location>
</feature>
<dbReference type="InterPro" id="IPR036410">
    <property type="entry name" value="HSP_DnaJ_Cys-rich_dom_sf"/>
</dbReference>
<dbReference type="InterPro" id="IPR018253">
    <property type="entry name" value="DnaJ_domain_CS"/>
</dbReference>
<organism evidence="11 12">
    <name type="scientific">Geotrichum candidum</name>
    <name type="common">Oospora lactis</name>
    <name type="synonym">Dipodascus geotrichum</name>
    <dbReference type="NCBI Taxonomy" id="1173061"/>
    <lineage>
        <taxon>Eukaryota</taxon>
        <taxon>Fungi</taxon>
        <taxon>Dikarya</taxon>
        <taxon>Ascomycota</taxon>
        <taxon>Saccharomycotina</taxon>
        <taxon>Dipodascomycetes</taxon>
        <taxon>Dipodascales</taxon>
        <taxon>Dipodascaceae</taxon>
        <taxon>Geotrichum</taxon>
    </lineage>
</organism>
<evidence type="ECO:0000256" key="2">
    <source>
        <dbReference type="ARBA" id="ARBA00022737"/>
    </source>
</evidence>
<dbReference type="Pfam" id="PF00226">
    <property type="entry name" value="DnaJ"/>
    <property type="match status" value="1"/>
</dbReference>
<dbReference type="PRINTS" id="PR00625">
    <property type="entry name" value="JDOMAIN"/>
</dbReference>
<sequence length="368" mass="41168">MLHIRLISGLLLSLLFIIHSVLAGTDYYKVLGLTKSASSADIKKAYKELSRKYHPDKNGGDDAKFVEISAAYEVLSDDQKRKTYDQFGEEGVNGQQHQQHHQQRRGGGNPFDFFGGGGFQHQQMRRRGHNTETHVKVTLVQMYRGENLDLSVNLQGLCDKCDGTGSADKKVETCSVCHGSGMRIVQVQLAPGMTQQIQTQCDRCQGKGHTIKTPCKKCRGTRVMRENRSYHLHIKPGSDKKFDHVFRGEADKVPDVESGDLIVHVSEDKSGNMGYRRKGRNLFRTEVLSEREATSGGWKRRIPSLDGESFIELKRASGVPVSNGEVEVLKKQGMPVLDKDDEYGNLFIKYVVILSGKKSGKNRGKDEL</sequence>
<evidence type="ECO:0000256" key="4">
    <source>
        <dbReference type="ARBA" id="ARBA00022833"/>
    </source>
</evidence>
<evidence type="ECO:0000313" key="11">
    <source>
        <dbReference type="EMBL" id="CDO53685.1"/>
    </source>
</evidence>
<dbReference type="Pfam" id="PF01556">
    <property type="entry name" value="DnaJ_C"/>
    <property type="match status" value="1"/>
</dbReference>
<name>A0A0J9X8X1_GEOCN</name>
<dbReference type="Proteomes" id="UP000242525">
    <property type="component" value="Unassembled WGS sequence"/>
</dbReference>
<evidence type="ECO:0000256" key="7">
    <source>
        <dbReference type="SAM" id="MobiDB-lite"/>
    </source>
</evidence>
<dbReference type="Gene3D" id="1.10.287.110">
    <property type="entry name" value="DnaJ domain"/>
    <property type="match status" value="1"/>
</dbReference>
<dbReference type="GO" id="GO:0008270">
    <property type="term" value="F:zinc ion binding"/>
    <property type="evidence" value="ECO:0007669"/>
    <property type="project" value="UniProtKB-KW"/>
</dbReference>
<keyword evidence="4 6" id="KW-0862">Zinc</keyword>
<dbReference type="PROSITE" id="PS50076">
    <property type="entry name" value="DNAJ_2"/>
    <property type="match status" value="1"/>
</dbReference>
<evidence type="ECO:0000259" key="9">
    <source>
        <dbReference type="PROSITE" id="PS50076"/>
    </source>
</evidence>
<dbReference type="STRING" id="1173061.A0A0J9X8X1"/>
<dbReference type="EMBL" id="CCBN010000005">
    <property type="protein sequence ID" value="CDO53685.1"/>
    <property type="molecule type" value="Genomic_DNA"/>
</dbReference>
<reference evidence="11" key="1">
    <citation type="submission" date="2014-03" db="EMBL/GenBank/DDBJ databases">
        <authorList>
            <person name="Casaregola S."/>
        </authorList>
    </citation>
    <scope>NUCLEOTIDE SEQUENCE [LARGE SCALE GENOMIC DNA]</scope>
    <source>
        <strain evidence="11">CLIB 918</strain>
    </source>
</reference>
<feature type="domain" description="J" evidence="9">
    <location>
        <begin position="26"/>
        <end position="88"/>
    </location>
</feature>
<keyword evidence="8" id="KW-0732">Signal</keyword>